<evidence type="ECO:0000256" key="4">
    <source>
        <dbReference type="ARBA" id="ARBA00013208"/>
    </source>
</evidence>
<comment type="subcellular location">
    <subcellularLocation>
        <location evidence="2">Cell membrane</location>
        <topology evidence="2">Single-pass type II membrane protein</topology>
    </subcellularLocation>
    <subcellularLocation>
        <location evidence="7">Membrane</location>
        <topology evidence="7">Single-pass type II membrane protein</topology>
    </subcellularLocation>
</comment>
<feature type="compositionally biased region" description="Basic and acidic residues" evidence="8">
    <location>
        <begin position="340"/>
        <end position="358"/>
    </location>
</feature>
<dbReference type="EC" id="3.4.21.89" evidence="4 7"/>
<proteinExistence type="inferred from homology"/>
<dbReference type="GO" id="GO:0004252">
    <property type="term" value="F:serine-type endopeptidase activity"/>
    <property type="evidence" value="ECO:0007669"/>
    <property type="project" value="InterPro"/>
</dbReference>
<comment type="catalytic activity">
    <reaction evidence="1 7">
        <text>Cleavage of hydrophobic, N-terminal signal or leader sequences from secreted and periplasmic proteins.</text>
        <dbReference type="EC" id="3.4.21.89"/>
    </reaction>
</comment>
<dbReference type="Pfam" id="PF10502">
    <property type="entry name" value="Peptidase_S26"/>
    <property type="match status" value="2"/>
</dbReference>
<dbReference type="InterPro" id="IPR000223">
    <property type="entry name" value="Pept_S26A_signal_pept_1"/>
</dbReference>
<dbReference type="NCBIfam" id="TIGR02227">
    <property type="entry name" value="sigpep_I_bact"/>
    <property type="match status" value="2"/>
</dbReference>
<dbReference type="AlphaFoldDB" id="A0A499UTQ8"/>
<evidence type="ECO:0000256" key="6">
    <source>
        <dbReference type="PIRSR" id="PIRSR600223-1"/>
    </source>
</evidence>
<sequence>MGSRGRPRAKARRTVGPPAGVDTTRAPGERRVGGRAERRRIQRRIKRRRRRSAVKEIPILVGVALVIALVLKTFLVQAFVIPSGSMEQTIRIGDRVLVDKFTPWFGSKPERGDVVVFKDPGGWLDDERKPPKDDPPVIKQGKEFLTFIGLLPSSDEQDLIKRVVAVGGDTVACCDTNGKVTVNGTPLNEPYLHPGNPPSQRQFKVTVPQGRMFVMGDHRSNSADSRVHLDEPYQGTVPDNMVVGRAVVIAWPFGHMRRLEEPDTYASVKDAPSGATQAEGAAHRLSPMDQQGMVQLPTPAELPLVMGVVILRRSWGRRQSGVRSGCGGFGGRRTIRSRRAREAARGDGRAPHGRDGRGARSRCTHGQGGCPPQGVGPTRSRWRGGTLRPPDGPGATDPTGPEDGAPAKPGPGMPGGPGKLGKPKKVRSFWKELPILVIIALALALLIKTFLVQAFSIPSDSMQNTLQRGDRVLVDKLTPWFGSEPQRGEVVVFHDPGGWLGETQTSDSGPVAEGIQKALSFIGLMPSAEEKDLIKRVIAVGGDTVSCKRGGKVVVNGKPLDEPYIFPGNTPCDEKPFGPIKVPEGRIWVMGDHRQDSLDSRYHQNLNNGTVSVEDVVGRAFVVAWPIDRWSTLSVPGTFDQPGLGAAAAMAPSAVGLAGAVPIVLWRRRRLIAKVRAEAEARPDRLTADC</sequence>
<feature type="active site" evidence="6">
    <location>
        <position position="535"/>
    </location>
</feature>
<evidence type="ECO:0000256" key="8">
    <source>
        <dbReference type="SAM" id="MobiDB-lite"/>
    </source>
</evidence>
<evidence type="ECO:0000256" key="3">
    <source>
        <dbReference type="ARBA" id="ARBA00009370"/>
    </source>
</evidence>
<dbReference type="PANTHER" id="PTHR43390">
    <property type="entry name" value="SIGNAL PEPTIDASE I"/>
    <property type="match status" value="1"/>
</dbReference>
<reference evidence="10 11" key="1">
    <citation type="journal article" date="2020" name="Int. J. Syst. Evol. Microbiol.">
        <title>Reclassification of Streptomyces castelarensis and Streptomyces sporoclivatus as later heterotypic synonyms of Streptomyces antimycoticus.</title>
        <authorList>
            <person name="Komaki H."/>
            <person name="Tamura T."/>
        </authorList>
    </citation>
    <scope>NUCLEOTIDE SEQUENCE [LARGE SCALE GENOMIC DNA]</scope>
    <source>
        <strain evidence="10 11">NBRC 100767</strain>
    </source>
</reference>
<keyword evidence="7" id="KW-1133">Transmembrane helix</keyword>
<protein>
    <recommendedName>
        <fullName evidence="4 7">Signal peptidase I</fullName>
        <ecNumber evidence="4 7">3.4.21.89</ecNumber>
    </recommendedName>
</protein>
<keyword evidence="7" id="KW-0472">Membrane</keyword>
<dbReference type="GO" id="GO:0009003">
    <property type="term" value="F:signal peptidase activity"/>
    <property type="evidence" value="ECO:0007669"/>
    <property type="project" value="UniProtKB-EC"/>
</dbReference>
<dbReference type="CDD" id="cd06530">
    <property type="entry name" value="S26_SPase_I"/>
    <property type="match status" value="2"/>
</dbReference>
<dbReference type="GO" id="GO:0006465">
    <property type="term" value="P:signal peptide processing"/>
    <property type="evidence" value="ECO:0007669"/>
    <property type="project" value="InterPro"/>
</dbReference>
<dbReference type="PROSITE" id="PS00761">
    <property type="entry name" value="SPASE_I_3"/>
    <property type="match status" value="2"/>
</dbReference>
<evidence type="ECO:0000256" key="7">
    <source>
        <dbReference type="RuleBase" id="RU362042"/>
    </source>
</evidence>
<feature type="active site" evidence="6">
    <location>
        <position position="461"/>
    </location>
</feature>
<comment type="caution">
    <text evidence="7">Lacks conserved residue(s) required for the propagation of feature annotation.</text>
</comment>
<dbReference type="InterPro" id="IPR019533">
    <property type="entry name" value="Peptidase_S26"/>
</dbReference>
<evidence type="ECO:0000313" key="11">
    <source>
        <dbReference type="Proteomes" id="UP000463951"/>
    </source>
</evidence>
<dbReference type="Gene3D" id="2.10.109.10">
    <property type="entry name" value="Umud Fragment, subunit A"/>
    <property type="match status" value="2"/>
</dbReference>
<keyword evidence="5 7" id="KW-0378">Hydrolase</keyword>
<feature type="region of interest" description="Disordered" evidence="8">
    <location>
        <begin position="320"/>
        <end position="423"/>
    </location>
</feature>
<evidence type="ECO:0000256" key="2">
    <source>
        <dbReference type="ARBA" id="ARBA00004401"/>
    </source>
</evidence>
<dbReference type="SUPFAM" id="SSF51306">
    <property type="entry name" value="LexA/Signal peptidase"/>
    <property type="match status" value="2"/>
</dbReference>
<name>A0A499UTQ8_9ACTN</name>
<keyword evidence="7" id="KW-0645">Protease</keyword>
<keyword evidence="7" id="KW-0812">Transmembrane</keyword>
<dbReference type="PRINTS" id="PR00727">
    <property type="entry name" value="LEADERPTASE"/>
</dbReference>
<dbReference type="InterPro" id="IPR036286">
    <property type="entry name" value="LexA/Signal_pep-like_sf"/>
</dbReference>
<accession>A0A499UTQ8</accession>
<feature type="domain" description="Peptidase S26" evidence="9">
    <location>
        <begin position="432"/>
        <end position="625"/>
    </location>
</feature>
<comment type="similarity">
    <text evidence="3 7">Belongs to the peptidase S26 family.</text>
</comment>
<dbReference type="InterPro" id="IPR019758">
    <property type="entry name" value="Pept_S26A_signal_pept_1_CS"/>
</dbReference>
<feature type="compositionally biased region" description="Basic residues" evidence="8">
    <location>
        <begin position="1"/>
        <end position="13"/>
    </location>
</feature>
<evidence type="ECO:0000256" key="1">
    <source>
        <dbReference type="ARBA" id="ARBA00000677"/>
    </source>
</evidence>
<feature type="domain" description="Peptidase S26" evidence="9">
    <location>
        <begin position="59"/>
        <end position="251"/>
    </location>
</feature>
<gene>
    <name evidence="10" type="ORF">SSPO_033790</name>
</gene>
<evidence type="ECO:0000313" key="10">
    <source>
        <dbReference type="EMBL" id="BBJ40661.1"/>
    </source>
</evidence>
<feature type="compositionally biased region" description="Basic residues" evidence="8">
    <location>
        <begin position="37"/>
        <end position="47"/>
    </location>
</feature>
<feature type="compositionally biased region" description="Basic and acidic residues" evidence="8">
    <location>
        <begin position="27"/>
        <end position="36"/>
    </location>
</feature>
<dbReference type="PANTHER" id="PTHR43390:SF1">
    <property type="entry name" value="CHLOROPLAST PROCESSING PEPTIDASE"/>
    <property type="match status" value="1"/>
</dbReference>
<feature type="transmembrane region" description="Helical" evidence="7">
    <location>
        <begin position="644"/>
        <end position="666"/>
    </location>
</feature>
<feature type="region of interest" description="Disordered" evidence="8">
    <location>
        <begin position="1"/>
        <end position="47"/>
    </location>
</feature>
<dbReference type="EMBL" id="AP019620">
    <property type="protein sequence ID" value="BBJ40661.1"/>
    <property type="molecule type" value="Genomic_DNA"/>
</dbReference>
<feature type="transmembrane region" description="Helical" evidence="7">
    <location>
        <begin position="57"/>
        <end position="81"/>
    </location>
</feature>
<dbReference type="GO" id="GO:0005886">
    <property type="term" value="C:plasma membrane"/>
    <property type="evidence" value="ECO:0007669"/>
    <property type="project" value="UniProtKB-SubCell"/>
</dbReference>
<dbReference type="Proteomes" id="UP000463951">
    <property type="component" value="Chromosome"/>
</dbReference>
<evidence type="ECO:0000259" key="9">
    <source>
        <dbReference type="Pfam" id="PF10502"/>
    </source>
</evidence>
<organism evidence="10 11">
    <name type="scientific">Streptomyces antimycoticus</name>
    <dbReference type="NCBI Taxonomy" id="68175"/>
    <lineage>
        <taxon>Bacteria</taxon>
        <taxon>Bacillati</taxon>
        <taxon>Actinomycetota</taxon>
        <taxon>Actinomycetes</taxon>
        <taxon>Kitasatosporales</taxon>
        <taxon>Streptomycetaceae</taxon>
        <taxon>Streptomyces</taxon>
        <taxon>Streptomyces violaceusniger group</taxon>
    </lineage>
</organism>
<evidence type="ECO:0000256" key="5">
    <source>
        <dbReference type="ARBA" id="ARBA00022801"/>
    </source>
</evidence>
<feature type="compositionally biased region" description="Low complexity" evidence="8">
    <location>
        <begin position="393"/>
        <end position="407"/>
    </location>
</feature>